<dbReference type="EC" id="2.7.-.-" evidence="6"/>
<dbReference type="EMBL" id="VSSQ01008371">
    <property type="protein sequence ID" value="MPM38688.1"/>
    <property type="molecule type" value="Genomic_DNA"/>
</dbReference>
<keyword evidence="2 6" id="KW-0808">Transferase</keyword>
<dbReference type="InterPro" id="IPR021520">
    <property type="entry name" value="Stealth_CR2"/>
</dbReference>
<accession>A0A644ZEI1</accession>
<gene>
    <name evidence="6" type="primary">sacB</name>
    <name evidence="6" type="ORF">SDC9_85318</name>
</gene>
<feature type="domain" description="Stealth protein CR4 conserved region 4" evidence="5">
    <location>
        <begin position="273"/>
        <end position="313"/>
    </location>
</feature>
<evidence type="ECO:0000259" key="4">
    <source>
        <dbReference type="Pfam" id="PF17101"/>
    </source>
</evidence>
<evidence type="ECO:0000259" key="5">
    <source>
        <dbReference type="Pfam" id="PF17103"/>
    </source>
</evidence>
<dbReference type="GO" id="GO:0016772">
    <property type="term" value="F:transferase activity, transferring phosphorus-containing groups"/>
    <property type="evidence" value="ECO:0007669"/>
    <property type="project" value="InterPro"/>
</dbReference>
<evidence type="ECO:0000259" key="3">
    <source>
        <dbReference type="Pfam" id="PF11380"/>
    </source>
</evidence>
<dbReference type="GO" id="GO:0005794">
    <property type="term" value="C:Golgi apparatus"/>
    <property type="evidence" value="ECO:0007669"/>
    <property type="project" value="TreeGrafter"/>
</dbReference>
<evidence type="ECO:0000313" key="6">
    <source>
        <dbReference type="EMBL" id="MPM38688.1"/>
    </source>
</evidence>
<dbReference type="PANTHER" id="PTHR24045">
    <property type="match status" value="1"/>
</dbReference>
<dbReference type="InterPro" id="IPR047141">
    <property type="entry name" value="Stealth"/>
</dbReference>
<evidence type="ECO:0000256" key="1">
    <source>
        <dbReference type="ARBA" id="ARBA00007583"/>
    </source>
</evidence>
<feature type="domain" description="Stealth protein CR2 conserved region 2" evidence="3">
    <location>
        <begin position="42"/>
        <end position="145"/>
    </location>
</feature>
<comment type="caution">
    <text evidence="6">The sequence shown here is derived from an EMBL/GenBank/DDBJ whole genome shotgun (WGS) entry which is preliminary data.</text>
</comment>
<evidence type="ECO:0000256" key="2">
    <source>
        <dbReference type="ARBA" id="ARBA00022679"/>
    </source>
</evidence>
<organism evidence="6">
    <name type="scientific">bioreactor metagenome</name>
    <dbReference type="NCBI Taxonomy" id="1076179"/>
    <lineage>
        <taxon>unclassified sequences</taxon>
        <taxon>metagenomes</taxon>
        <taxon>ecological metagenomes</taxon>
    </lineage>
</organism>
<dbReference type="InterPro" id="IPR031356">
    <property type="entry name" value="Stealth_CR4"/>
</dbReference>
<proteinExistence type="inferred from homology"/>
<name>A0A644ZEI1_9ZZZZ</name>
<feature type="domain" description="Stealth protein CR1 conserved region 1" evidence="4">
    <location>
        <begin position="4"/>
        <end position="30"/>
    </location>
</feature>
<dbReference type="InterPro" id="IPR031358">
    <property type="entry name" value="Stealth_CR1"/>
</dbReference>
<protein>
    <submittedName>
        <fullName evidence="6">Capsular polysaccharide phosphotransferase SacB</fullName>
        <ecNumber evidence="6">2.7.-.-</ecNumber>
    </submittedName>
</protein>
<dbReference type="AlphaFoldDB" id="A0A644ZEI1"/>
<dbReference type="PANTHER" id="PTHR24045:SF0">
    <property type="entry name" value="N-ACETYLGLUCOSAMINE-1-PHOSPHOTRANSFERASE SUBUNITS ALPHA_BETA"/>
    <property type="match status" value="1"/>
</dbReference>
<reference evidence="6" key="1">
    <citation type="submission" date="2019-08" db="EMBL/GenBank/DDBJ databases">
        <authorList>
            <person name="Kucharzyk K."/>
            <person name="Murdoch R.W."/>
            <person name="Higgins S."/>
            <person name="Loffler F."/>
        </authorList>
    </citation>
    <scope>NUCLEOTIDE SEQUENCE</scope>
</reference>
<dbReference type="Pfam" id="PF11380">
    <property type="entry name" value="Stealth_CR2"/>
    <property type="match status" value="1"/>
</dbReference>
<dbReference type="Pfam" id="PF17103">
    <property type="entry name" value="Stealth_CR4"/>
    <property type="match status" value="1"/>
</dbReference>
<sequence length="313" mass="37321">MQPFDIDLVYLWVDGSDSKWLEKKRQFTGKVNDCSEGNNKGRYVNNGELKYSLRSVEKYVPWVRRVYIVTDNQCPAWLQRDHPKIRIIDHTEILPEEALPCFNSSVIEYFIYKIPGLSEHFLFANDDMFFNKTLSPDYFFDKEGIPFVRLKRKFLGRWHYRLKRFFLRRQGQYISMVLDGASLVEKKFGIYYSGIPHHNVDAYLKSDYRYAVEHVFEEQVKRSLSSRTRMYGDQHRSAFSYYVLAVGRGHMKYVGNKESNRLSLYRDNLENRLNKYHPDLFCLNDNQRARDKDREKVKPFLEGVFPGKSSFEK</sequence>
<dbReference type="Pfam" id="PF17101">
    <property type="entry name" value="Stealth_CR1"/>
    <property type="match status" value="1"/>
</dbReference>
<comment type="similarity">
    <text evidence="1">Belongs to the stealth family.</text>
</comment>